<evidence type="ECO:0000313" key="11">
    <source>
        <dbReference type="Proteomes" id="UP000052015"/>
    </source>
</evidence>
<dbReference type="SFLD" id="SFLDS00029">
    <property type="entry name" value="Radical_SAM"/>
    <property type="match status" value="1"/>
</dbReference>
<sequence>MKSIKAEDFIIHDEILNSIEFGKKMVNDIEYVKSLLEKAKECKGLTHREAAVLLSIEDEDILHEMFTVARQIKEKIYGKRIVLFAPLYVSNYCVNNCYYCGYKHSNDSFTRRKLTMDELAEEVKILESLGHKRLALEAGEDPVNCSIDYILDCMKTIYSIKFDNGSIRRINVNIAATTVENYKKLKEAGIGTYILFQETYHKPTYEKMHPQGPKHDYDYHTTAMDRAMQAGIDDVGIGVLYGLYDYKYDTIAMLMHGEHLEETFGVGPHTISVPRLRAAEGVTLQNFPYLVNDHDFKKVVAILRLSVPYTGMILSTREEPKYRDEVLGLGISQISAGSCTGVGGYVEEYKLHVHRDDEKPQFEVGDHRSPLEIIKSLCSGGYIPSYCTACYREGRTGERFMRLAKSGQIHNVCQPNAILTFKEFILDYGDEEAKEIGEKVIKNALEEIPNERAKEATIERLNRIENGERDLRF</sequence>
<dbReference type="Proteomes" id="UP000052015">
    <property type="component" value="Unassembled WGS sequence"/>
</dbReference>
<dbReference type="SMART" id="SM00876">
    <property type="entry name" value="BATS"/>
    <property type="match status" value="1"/>
</dbReference>
<keyword evidence="5" id="KW-0408">Iron</keyword>
<organism evidence="10 11">
    <name type="scientific">Caloramator mitchellensis</name>
    <dbReference type="NCBI Taxonomy" id="908809"/>
    <lineage>
        <taxon>Bacteria</taxon>
        <taxon>Bacillati</taxon>
        <taxon>Bacillota</taxon>
        <taxon>Clostridia</taxon>
        <taxon>Eubacteriales</taxon>
        <taxon>Clostridiaceae</taxon>
        <taxon>Caloramator</taxon>
    </lineage>
</organism>
<dbReference type="InterPro" id="IPR007197">
    <property type="entry name" value="rSAM"/>
</dbReference>
<dbReference type="SFLD" id="SFLDG01060">
    <property type="entry name" value="BATS_domain_containing"/>
    <property type="match status" value="1"/>
</dbReference>
<accession>A0A0R3K6Q1</accession>
<evidence type="ECO:0000256" key="3">
    <source>
        <dbReference type="ARBA" id="ARBA00022691"/>
    </source>
</evidence>
<dbReference type="PANTHER" id="PTHR43583">
    <property type="entry name" value="2-IMINOACETATE SYNTHASE"/>
    <property type="match status" value="1"/>
</dbReference>
<keyword evidence="4" id="KW-0479">Metal-binding</keyword>
<evidence type="ECO:0000313" key="10">
    <source>
        <dbReference type="EMBL" id="KRQ88111.1"/>
    </source>
</evidence>
<dbReference type="SMART" id="SM00729">
    <property type="entry name" value="Elp3"/>
    <property type="match status" value="1"/>
</dbReference>
<dbReference type="PANTHER" id="PTHR43583:SF2">
    <property type="entry name" value="THIAZOLE BIOSYNTHESIS PROTEIN"/>
    <property type="match status" value="1"/>
</dbReference>
<evidence type="ECO:0000256" key="4">
    <source>
        <dbReference type="ARBA" id="ARBA00022723"/>
    </source>
</evidence>
<evidence type="ECO:0000259" key="8">
    <source>
        <dbReference type="SMART" id="SM00729"/>
    </source>
</evidence>
<evidence type="ECO:0000256" key="5">
    <source>
        <dbReference type="ARBA" id="ARBA00023004"/>
    </source>
</evidence>
<evidence type="ECO:0000256" key="1">
    <source>
        <dbReference type="ARBA" id="ARBA00001966"/>
    </source>
</evidence>
<keyword evidence="10" id="KW-0456">Lyase</keyword>
<dbReference type="InterPro" id="IPR006638">
    <property type="entry name" value="Elp3/MiaA/NifB-like_rSAM"/>
</dbReference>
<dbReference type="Gene3D" id="3.20.20.70">
    <property type="entry name" value="Aldolase class I"/>
    <property type="match status" value="1"/>
</dbReference>
<evidence type="ECO:0000256" key="2">
    <source>
        <dbReference type="ARBA" id="ARBA00022485"/>
    </source>
</evidence>
<reference evidence="10 11" key="1">
    <citation type="submission" date="2015-09" db="EMBL/GenBank/DDBJ databases">
        <title>Draft genome sequence of a Caloramator mitchellensis, a moderate thermophile from the Great Artesian Basin of Australia.</title>
        <authorList>
            <person name="Patel B.K."/>
        </authorList>
    </citation>
    <scope>NUCLEOTIDE SEQUENCE [LARGE SCALE GENOMIC DNA]</scope>
    <source>
        <strain evidence="10 11">VF08</strain>
    </source>
</reference>
<dbReference type="GO" id="GO:0036355">
    <property type="term" value="F:2-iminoacetate synthase activity"/>
    <property type="evidence" value="ECO:0007669"/>
    <property type="project" value="UniProtKB-EC"/>
</dbReference>
<name>A0A0R3K6Q1_CALMK</name>
<dbReference type="Pfam" id="PF04055">
    <property type="entry name" value="Radical_SAM"/>
    <property type="match status" value="1"/>
</dbReference>
<dbReference type="STRING" id="908809.ABG79_00279"/>
<dbReference type="InterPro" id="IPR058240">
    <property type="entry name" value="rSAM_sf"/>
</dbReference>
<proteinExistence type="predicted"/>
<dbReference type="AlphaFoldDB" id="A0A0R3K6Q1"/>
<dbReference type="EMBL" id="LKHP01000001">
    <property type="protein sequence ID" value="KRQ88111.1"/>
    <property type="molecule type" value="Genomic_DNA"/>
</dbReference>
<dbReference type="SFLD" id="SFLDG01081">
    <property type="entry name" value="cleavage_of_the_Ca-Cb_bond_in"/>
    <property type="match status" value="1"/>
</dbReference>
<dbReference type="SUPFAM" id="SSF102114">
    <property type="entry name" value="Radical SAM enzymes"/>
    <property type="match status" value="1"/>
</dbReference>
<dbReference type="NCBIfam" id="TIGR03955">
    <property type="entry name" value="rSAM_HydG"/>
    <property type="match status" value="1"/>
</dbReference>
<gene>
    <name evidence="10" type="primary">thiH</name>
    <name evidence="10" type="ORF">ABG79_00279</name>
</gene>
<dbReference type="GO" id="GO:0051539">
    <property type="term" value="F:4 iron, 4 sulfur cluster binding"/>
    <property type="evidence" value="ECO:0007669"/>
    <property type="project" value="UniProtKB-KW"/>
</dbReference>
<dbReference type="Pfam" id="PF06968">
    <property type="entry name" value="BATS"/>
    <property type="match status" value="1"/>
</dbReference>
<dbReference type="SFLD" id="SFLDF00319">
    <property type="entry name" value="Fe_hydrogenase_maturase_(HydG"/>
    <property type="match status" value="1"/>
</dbReference>
<comment type="cofactor">
    <cofactor evidence="7">
        <name>[2Fe-2S] cluster</name>
        <dbReference type="ChEBI" id="CHEBI:190135"/>
    </cofactor>
</comment>
<dbReference type="InterPro" id="IPR010722">
    <property type="entry name" value="BATS_dom"/>
</dbReference>
<dbReference type="PATRIC" id="fig|908809.3.peg.279"/>
<dbReference type="GO" id="GO:0046872">
    <property type="term" value="F:metal ion binding"/>
    <property type="evidence" value="ECO:0007669"/>
    <property type="project" value="UniProtKB-KW"/>
</dbReference>
<keyword evidence="2" id="KW-0004">4Fe-4S</keyword>
<dbReference type="InterPro" id="IPR034428">
    <property type="entry name" value="ThiH/NoCL/HydG-like"/>
</dbReference>
<dbReference type="EC" id="4.1.99.19" evidence="10"/>
<keyword evidence="6" id="KW-0411">Iron-sulfur</keyword>
<dbReference type="RefSeq" id="WP_057976338.1">
    <property type="nucleotide sequence ID" value="NZ_LKHP01000001.1"/>
</dbReference>
<protein>
    <submittedName>
        <fullName evidence="10">2-iminoacetate synthase</fullName>
        <ecNumber evidence="10">4.1.99.19</ecNumber>
    </submittedName>
</protein>
<dbReference type="InterPro" id="IPR013785">
    <property type="entry name" value="Aldolase_TIM"/>
</dbReference>
<evidence type="ECO:0000256" key="7">
    <source>
        <dbReference type="ARBA" id="ARBA00034078"/>
    </source>
</evidence>
<dbReference type="CDD" id="cd01335">
    <property type="entry name" value="Radical_SAM"/>
    <property type="match status" value="1"/>
</dbReference>
<keyword evidence="3" id="KW-0949">S-adenosyl-L-methionine</keyword>
<comment type="caution">
    <text evidence="10">The sequence shown here is derived from an EMBL/GenBank/DDBJ whole genome shotgun (WGS) entry which is preliminary data.</text>
</comment>
<dbReference type="OrthoDB" id="9801120at2"/>
<keyword evidence="11" id="KW-1185">Reference proteome</keyword>
<evidence type="ECO:0000256" key="6">
    <source>
        <dbReference type="ARBA" id="ARBA00023014"/>
    </source>
</evidence>
<feature type="domain" description="Biotin and thiamin synthesis-associated" evidence="9">
    <location>
        <begin position="272"/>
        <end position="384"/>
    </location>
</feature>
<dbReference type="InterPro" id="IPR024007">
    <property type="entry name" value="FeFe-hyd_mat_HydG"/>
</dbReference>
<evidence type="ECO:0000259" key="9">
    <source>
        <dbReference type="SMART" id="SM00876"/>
    </source>
</evidence>
<feature type="domain" description="Elp3/MiaA/NifB-like radical SAM core" evidence="8">
    <location>
        <begin position="83"/>
        <end position="305"/>
    </location>
</feature>
<comment type="cofactor">
    <cofactor evidence="1">
        <name>[4Fe-4S] cluster</name>
        <dbReference type="ChEBI" id="CHEBI:49883"/>
    </cofactor>
</comment>